<feature type="transmembrane region" description="Helical" evidence="1">
    <location>
        <begin position="68"/>
        <end position="94"/>
    </location>
</feature>
<keyword evidence="1" id="KW-0472">Membrane</keyword>
<feature type="transmembrane region" description="Helical" evidence="1">
    <location>
        <begin position="100"/>
        <end position="119"/>
    </location>
</feature>
<keyword evidence="1" id="KW-0812">Transmembrane</keyword>
<dbReference type="EMBL" id="KZ679127">
    <property type="protein sequence ID" value="PTB79963.1"/>
    <property type="molecule type" value="Genomic_DNA"/>
</dbReference>
<keyword evidence="1" id="KW-1133">Transmembrane helix</keyword>
<dbReference type="AlphaFoldDB" id="A0A2T4CEI5"/>
<sequence length="151" mass="17600">MKPSDMNAEKDTKHNRSRMIGVFGLDFDRRIRAFGENQGNQARYGLEHSSVSVRGLPSLHLQNFFYSFYFLCFFHDDFFVLFGVGPCSVCWLFFPSYHLFLDFLTIILLLTVVVLSGCTTERILEMLVRVDPPIRFATRMNKGRRVWETGK</sequence>
<evidence type="ECO:0000313" key="3">
    <source>
        <dbReference type="Proteomes" id="UP000240760"/>
    </source>
</evidence>
<keyword evidence="3" id="KW-1185">Reference proteome</keyword>
<dbReference type="Proteomes" id="UP000240760">
    <property type="component" value="Unassembled WGS sequence"/>
</dbReference>
<name>A0A2T4CEI5_TRILO</name>
<proteinExistence type="predicted"/>
<organism evidence="2 3">
    <name type="scientific">Trichoderma longibrachiatum ATCC 18648</name>
    <dbReference type="NCBI Taxonomy" id="983965"/>
    <lineage>
        <taxon>Eukaryota</taxon>
        <taxon>Fungi</taxon>
        <taxon>Dikarya</taxon>
        <taxon>Ascomycota</taxon>
        <taxon>Pezizomycotina</taxon>
        <taxon>Sordariomycetes</taxon>
        <taxon>Hypocreomycetidae</taxon>
        <taxon>Hypocreales</taxon>
        <taxon>Hypocreaceae</taxon>
        <taxon>Trichoderma</taxon>
    </lineage>
</organism>
<gene>
    <name evidence="2" type="ORF">M440DRAFT_175488</name>
</gene>
<reference evidence="2 3" key="1">
    <citation type="submission" date="2016-07" db="EMBL/GenBank/DDBJ databases">
        <title>Multiple horizontal gene transfer events from other fungi enriched the ability of initially mycotrophic Trichoderma (Ascomycota) to feed on dead plant biomass.</title>
        <authorList>
            <consortium name="DOE Joint Genome Institute"/>
            <person name="Aerts A."/>
            <person name="Atanasova L."/>
            <person name="Chenthamara K."/>
            <person name="Zhang J."/>
            <person name="Grujic M."/>
            <person name="Henrissat B."/>
            <person name="Kuo A."/>
            <person name="Salamov A."/>
            <person name="Lipzen A."/>
            <person name="Labutti K."/>
            <person name="Barry K."/>
            <person name="Miao Y."/>
            <person name="Rahimi M.J."/>
            <person name="Shen Q."/>
            <person name="Grigoriev I.V."/>
            <person name="Kubicek C.P."/>
            <person name="Druzhinina I.S."/>
        </authorList>
    </citation>
    <scope>NUCLEOTIDE SEQUENCE [LARGE SCALE GENOMIC DNA]</scope>
    <source>
        <strain evidence="2 3">ATCC 18648</strain>
    </source>
</reference>
<evidence type="ECO:0000256" key="1">
    <source>
        <dbReference type="SAM" id="Phobius"/>
    </source>
</evidence>
<accession>A0A2T4CEI5</accession>
<evidence type="ECO:0000313" key="2">
    <source>
        <dbReference type="EMBL" id="PTB79963.1"/>
    </source>
</evidence>
<protein>
    <submittedName>
        <fullName evidence="2">Uncharacterized protein</fullName>
    </submittedName>
</protein>